<proteinExistence type="predicted"/>
<comment type="caution">
    <text evidence="3">The sequence shown here is derived from an EMBL/GenBank/DDBJ whole genome shotgun (WGS) entry which is preliminary data.</text>
</comment>
<dbReference type="InterPro" id="IPR026634">
    <property type="entry name" value="TPST-like"/>
</dbReference>
<keyword evidence="1 3" id="KW-0808">Transferase</keyword>
<dbReference type="Pfam" id="PF13469">
    <property type="entry name" value="Sulfotransfer_3"/>
    <property type="match status" value="1"/>
</dbReference>
<dbReference type="SUPFAM" id="SSF48452">
    <property type="entry name" value="TPR-like"/>
    <property type="match status" value="2"/>
</dbReference>
<dbReference type="PROSITE" id="PS50005">
    <property type="entry name" value="TPR"/>
    <property type="match status" value="1"/>
</dbReference>
<keyword evidence="4" id="KW-1185">Reference proteome</keyword>
<dbReference type="InterPro" id="IPR019734">
    <property type="entry name" value="TPR_rpt"/>
</dbReference>
<dbReference type="Pfam" id="PF14559">
    <property type="entry name" value="TPR_19"/>
    <property type="match status" value="1"/>
</dbReference>
<dbReference type="InterPro" id="IPR011990">
    <property type="entry name" value="TPR-like_helical_dom_sf"/>
</dbReference>
<gene>
    <name evidence="3" type="ORF">DXX94_17510</name>
</gene>
<keyword evidence="2" id="KW-0802">TPR repeat</keyword>
<evidence type="ECO:0000313" key="3">
    <source>
        <dbReference type="EMBL" id="REL32363.1"/>
    </source>
</evidence>
<name>A0A3E0U738_9GAMM</name>
<dbReference type="SMART" id="SM00028">
    <property type="entry name" value="TPR"/>
    <property type="match status" value="4"/>
</dbReference>
<sequence>MITVNTIRKAEQAHQQGQLAEAESLYRQALSNEQHIDAIYGLATLKMQLKEYAIATQLFEQALSIEPQALDINFNYLLCLKQSNQVDQAKERLREISRHVGNNSQMVSAFANLAFELGDYQKVINITSVSQQNQDNVNFIAARAHMALNQWPDAIQYLVKLSERHPTNTELLNLLAQCYGHTLNFNLAMPIFEQLTALAPSLENTLRYADLCILGQDKAKAELLVAQLENHANTEFSAQASLQLLSIKTKLARLNHDKAQAIGLAEQLLAREPSSSLAWQVLFELGNDSAHKQVLKQLPTVVETSEQHSFDYRQNLYTLAKVYEKSDQYQRAFEYFTRANQSQYLQLANQNSAFSYQTLKAEINRLTEIDYAHLAETEQSKTPAINSATDHPTNIFVVGMPRSGTTLVNRLLCQTTNVASVNESNGIASVYEHLLAQMATADIPAYLAKNAKALAEKYHDALPALPAHTEIIVDKMPHNFRYVGAILASFPSAKIIQMRRNPEDLALSIFSQQFNDYHNYACDQRAIAQTIFEANKLMDVWAKRYPEQVYDLSYEDLVNNPESEAKAIFDFLSLRWQPSYLEFYQQAVPSFTFSEVQVRKPINQSKIGFAKHYHDQLSEFRATYNKLLK</sequence>
<reference evidence="4" key="1">
    <citation type="submission" date="2018-08" db="EMBL/GenBank/DDBJ databases">
        <title>Thalassotalea euphylliae genome.</title>
        <authorList>
            <person name="Summers S."/>
            <person name="Rice S.A."/>
            <person name="Freckelton M.L."/>
            <person name="Nedved B.T."/>
            <person name="Hadfield M.G."/>
        </authorList>
    </citation>
    <scope>NUCLEOTIDE SEQUENCE [LARGE SCALE GENOMIC DNA]</scope>
    <source>
        <strain evidence="4">H3</strain>
    </source>
</reference>
<organism evidence="3 4">
    <name type="scientific">Thalassotalea euphylliae</name>
    <dbReference type="NCBI Taxonomy" id="1655234"/>
    <lineage>
        <taxon>Bacteria</taxon>
        <taxon>Pseudomonadati</taxon>
        <taxon>Pseudomonadota</taxon>
        <taxon>Gammaproteobacteria</taxon>
        <taxon>Alteromonadales</taxon>
        <taxon>Colwelliaceae</taxon>
        <taxon>Thalassotalea</taxon>
    </lineage>
</organism>
<dbReference type="Gene3D" id="1.25.40.10">
    <property type="entry name" value="Tetratricopeptide repeat domain"/>
    <property type="match status" value="2"/>
</dbReference>
<protein>
    <submittedName>
        <fullName evidence="3">Sulfotransferase family protein</fullName>
    </submittedName>
</protein>
<dbReference type="EMBL" id="QUOT01000001">
    <property type="protein sequence ID" value="REL32363.1"/>
    <property type="molecule type" value="Genomic_DNA"/>
</dbReference>
<dbReference type="InterPro" id="IPR027417">
    <property type="entry name" value="P-loop_NTPase"/>
</dbReference>
<accession>A0A3E0U738</accession>
<dbReference type="PANTHER" id="PTHR12788">
    <property type="entry name" value="PROTEIN-TYROSINE SULFOTRANSFERASE 2"/>
    <property type="match status" value="1"/>
</dbReference>
<dbReference type="Proteomes" id="UP000256899">
    <property type="component" value="Unassembled WGS sequence"/>
</dbReference>
<feature type="repeat" description="TPR" evidence="2">
    <location>
        <begin position="36"/>
        <end position="69"/>
    </location>
</feature>
<dbReference type="SUPFAM" id="SSF52540">
    <property type="entry name" value="P-loop containing nucleoside triphosphate hydrolases"/>
    <property type="match status" value="1"/>
</dbReference>
<dbReference type="Gene3D" id="3.40.50.300">
    <property type="entry name" value="P-loop containing nucleotide triphosphate hydrolases"/>
    <property type="match status" value="1"/>
</dbReference>
<evidence type="ECO:0000256" key="1">
    <source>
        <dbReference type="ARBA" id="ARBA00022679"/>
    </source>
</evidence>
<evidence type="ECO:0000313" key="4">
    <source>
        <dbReference type="Proteomes" id="UP000256899"/>
    </source>
</evidence>
<dbReference type="AlphaFoldDB" id="A0A3E0U738"/>
<dbReference type="PANTHER" id="PTHR12788:SF10">
    <property type="entry name" value="PROTEIN-TYROSINE SULFOTRANSFERASE"/>
    <property type="match status" value="1"/>
</dbReference>
<evidence type="ECO:0000256" key="2">
    <source>
        <dbReference type="PROSITE-ProRule" id="PRU00339"/>
    </source>
</evidence>
<dbReference type="GO" id="GO:0008476">
    <property type="term" value="F:protein-tyrosine sulfotransferase activity"/>
    <property type="evidence" value="ECO:0007669"/>
    <property type="project" value="InterPro"/>
</dbReference>
<dbReference type="RefSeq" id="WP_116017879.1">
    <property type="nucleotide sequence ID" value="NZ_QUOT01000001.1"/>
</dbReference>